<dbReference type="Gene3D" id="3.30.200.20">
    <property type="entry name" value="Phosphorylase Kinase, domain 1"/>
    <property type="match status" value="1"/>
</dbReference>
<keyword evidence="14" id="KW-0675">Receptor</keyword>
<evidence type="ECO:0000256" key="2">
    <source>
        <dbReference type="ARBA" id="ARBA00022527"/>
    </source>
</evidence>
<evidence type="ECO:0000256" key="10">
    <source>
        <dbReference type="ARBA" id="ARBA00022840"/>
    </source>
</evidence>
<comment type="subcellular location">
    <subcellularLocation>
        <location evidence="1">Membrane</location>
        <topology evidence="1">Single-pass type I membrane protein</topology>
    </subcellularLocation>
</comment>
<evidence type="ECO:0000256" key="5">
    <source>
        <dbReference type="ARBA" id="ARBA00022692"/>
    </source>
</evidence>
<evidence type="ECO:0000256" key="18">
    <source>
        <dbReference type="PIRNR" id="PIRNR000641"/>
    </source>
</evidence>
<dbReference type="Pfam" id="PF00069">
    <property type="entry name" value="Pkinase"/>
    <property type="match status" value="1"/>
</dbReference>
<dbReference type="Gene3D" id="1.10.510.10">
    <property type="entry name" value="Transferase(Phosphotransferase) domain 1"/>
    <property type="match status" value="1"/>
</dbReference>
<dbReference type="GO" id="GO:0004674">
    <property type="term" value="F:protein serine/threonine kinase activity"/>
    <property type="evidence" value="ECO:0007669"/>
    <property type="project" value="UniProtKB-KW"/>
</dbReference>
<proteinExistence type="inferred from homology"/>
<dbReference type="SMART" id="SM00108">
    <property type="entry name" value="B_lectin"/>
    <property type="match status" value="1"/>
</dbReference>
<keyword evidence="12 20" id="KW-0472">Membrane</keyword>
<feature type="transmembrane region" description="Helical" evidence="20">
    <location>
        <begin position="469"/>
        <end position="499"/>
    </location>
</feature>
<evidence type="ECO:0000256" key="13">
    <source>
        <dbReference type="ARBA" id="ARBA00023157"/>
    </source>
</evidence>
<dbReference type="PROSITE" id="PS00108">
    <property type="entry name" value="PROTEIN_KINASE_ST"/>
    <property type="match status" value="1"/>
</dbReference>
<keyword evidence="9 18" id="KW-0418">Kinase</keyword>
<evidence type="ECO:0000256" key="3">
    <source>
        <dbReference type="ARBA" id="ARBA00022536"/>
    </source>
</evidence>
<dbReference type="FunFam" id="2.90.10.10:FF:000013">
    <property type="entry name" value="G-type lectin S-receptor-like serine/threonine-protein kinase LECRK1"/>
    <property type="match status" value="1"/>
</dbReference>
<gene>
    <name evidence="23" type="ORF">ACH5RR_021767</name>
</gene>
<dbReference type="FunFam" id="2.90.10.30:FF:000001">
    <property type="entry name" value="Serine/threonine-protein kinase"/>
    <property type="match status" value="1"/>
</dbReference>
<dbReference type="GO" id="GO:0016020">
    <property type="term" value="C:membrane"/>
    <property type="evidence" value="ECO:0007669"/>
    <property type="project" value="UniProtKB-SubCell"/>
</dbReference>
<dbReference type="GO" id="GO:0030246">
    <property type="term" value="F:carbohydrate binding"/>
    <property type="evidence" value="ECO:0007669"/>
    <property type="project" value="UniProtKB-KW"/>
</dbReference>
<evidence type="ECO:0000256" key="19">
    <source>
        <dbReference type="PROSITE-ProRule" id="PRU10141"/>
    </source>
</evidence>
<comment type="similarity">
    <text evidence="18">Belongs to the protein kinase superfamily. Ser/Thr protein kinase family.</text>
</comment>
<evidence type="ECO:0000256" key="11">
    <source>
        <dbReference type="ARBA" id="ARBA00022989"/>
    </source>
</evidence>
<keyword evidence="3" id="KW-0245">EGF-like domain</keyword>
<dbReference type="AlphaFoldDB" id="A0ABD2ZII9"/>
<dbReference type="InterPro" id="IPR017441">
    <property type="entry name" value="Protein_kinase_ATP_BS"/>
</dbReference>
<feature type="domain" description="Protein kinase" evidence="21">
    <location>
        <begin position="527"/>
        <end position="803"/>
    </location>
</feature>
<keyword evidence="2 18" id="KW-0723">Serine/threonine-protein kinase</keyword>
<dbReference type="InterPro" id="IPR024171">
    <property type="entry name" value="SRK-like_kinase"/>
</dbReference>
<accession>A0ABD2ZII9</accession>
<evidence type="ECO:0000259" key="22">
    <source>
        <dbReference type="PROSITE" id="PS50927"/>
    </source>
</evidence>
<dbReference type="InterPro" id="IPR000719">
    <property type="entry name" value="Prot_kinase_dom"/>
</dbReference>
<dbReference type="PIRSF" id="PIRSF000641">
    <property type="entry name" value="SRK"/>
    <property type="match status" value="1"/>
</dbReference>
<dbReference type="InterPro" id="IPR011009">
    <property type="entry name" value="Kinase-like_dom_sf"/>
</dbReference>
<keyword evidence="24" id="KW-1185">Reference proteome</keyword>
<dbReference type="CDD" id="cd00053">
    <property type="entry name" value="EGF"/>
    <property type="match status" value="1"/>
</dbReference>
<dbReference type="CDD" id="cd01098">
    <property type="entry name" value="PAN_AP_plant"/>
    <property type="match status" value="1"/>
</dbReference>
<evidence type="ECO:0000256" key="1">
    <source>
        <dbReference type="ARBA" id="ARBA00004479"/>
    </source>
</evidence>
<dbReference type="FunFam" id="1.10.510.10:FF:000237">
    <property type="entry name" value="G-type lectin S-receptor-like serine/threonine-protein kinase"/>
    <property type="match status" value="1"/>
</dbReference>
<feature type="domain" description="Bulb-type lectin" evidence="22">
    <location>
        <begin position="49"/>
        <end position="162"/>
    </location>
</feature>
<sequence length="816" mass="92378">MLYIFMKANQSLAMSAYASFHFIIFIFLIISFCALAQSNGIVPVQSILTANEESSQWLSPSGDFAFGFKQLQDKEDQFLLSIWYNKIPDKTVVWYADSSNPVPRGSTVELTAQTGLVLRNPQSTQLWSTNGISSQTDHGFMNDTGNFILKGRSDNSWLWESFKFPTDTILPLQELVFGSVLNSRQSETSFYEGRFFLRFLDNGNLLLTARSLPSNTEDDNVYYNSMTSDPTNISNSGYRLIFDSRGIISILKRNNQTQQLGSSTSNLPPASENYFRATLDFDGVFTQYYHPRNFTGDQKWTVLWYEPDNICDSITTNRGRGVCGYNSICIPVNGRPVCECPDGYTFLDPDDKYGNCIPNSTQSCAEVKQGSAGDLYDFVVLNATDWPFFDYDFQSPSTKEGCRQACLQDCFCAVSIFRDNSCWKKKLPLSNGRTGPNLNTTAFLKFRRSDAPPVYPSPKGSRPKDRETLILVGSVILGSSLFMNILFTVVFCLCTYLIYKKKKPGFHPNSEANLHCFTYKELVVATNGFSEELGRGSFGIVYKGELKQSSKNVGIAVKKLDRNSQDTEKEFRAEVNTIGQTNHKNLVRLLGFCDEGQNRLLVYEYMSNGTLASFLFNSSRPNWKLRTQIAMEIARGLVYLHEECSTQIIHCDIKPQNILLDEYYHARISDFGLAKLLVLNQSRTLTNIRGTKGYVAPEWFRNTQVTAKVDVYSFGVLLLEIICCRRNVEDIEIGEGDFAILTDLVWDCFQERRLDTLVENDLEALNEKMMLERFVMVGIWCIQEDSSIRPTMRKASQMLEGVIEVMVPPCPSPFSS</sequence>
<evidence type="ECO:0000256" key="14">
    <source>
        <dbReference type="ARBA" id="ARBA00023170"/>
    </source>
</evidence>
<comment type="caution">
    <text evidence="23">The sequence shown here is derived from an EMBL/GenBank/DDBJ whole genome shotgun (WGS) entry which is preliminary data.</text>
</comment>
<organism evidence="23 24">
    <name type="scientific">Cinchona calisaya</name>
    <dbReference type="NCBI Taxonomy" id="153742"/>
    <lineage>
        <taxon>Eukaryota</taxon>
        <taxon>Viridiplantae</taxon>
        <taxon>Streptophyta</taxon>
        <taxon>Embryophyta</taxon>
        <taxon>Tracheophyta</taxon>
        <taxon>Spermatophyta</taxon>
        <taxon>Magnoliopsida</taxon>
        <taxon>eudicotyledons</taxon>
        <taxon>Gunneridae</taxon>
        <taxon>Pentapetalae</taxon>
        <taxon>asterids</taxon>
        <taxon>lamiids</taxon>
        <taxon>Gentianales</taxon>
        <taxon>Rubiaceae</taxon>
        <taxon>Cinchonoideae</taxon>
        <taxon>Cinchoneae</taxon>
        <taxon>Cinchona</taxon>
    </lineage>
</organism>
<evidence type="ECO:0000256" key="6">
    <source>
        <dbReference type="ARBA" id="ARBA00022729"/>
    </source>
</evidence>
<reference evidence="23 24" key="1">
    <citation type="submission" date="2024-11" db="EMBL/GenBank/DDBJ databases">
        <title>A near-complete genome assembly of Cinchona calisaya.</title>
        <authorList>
            <person name="Lian D.C."/>
            <person name="Zhao X.W."/>
            <person name="Wei L."/>
        </authorList>
    </citation>
    <scope>NUCLEOTIDE SEQUENCE [LARGE SCALE GENOMIC DNA]</scope>
    <source>
        <tissue evidence="23">Nenye</tissue>
    </source>
</reference>
<dbReference type="PROSITE" id="PS00107">
    <property type="entry name" value="PROTEIN_KINASE_ATP"/>
    <property type="match status" value="1"/>
</dbReference>
<dbReference type="InterPro" id="IPR036426">
    <property type="entry name" value="Bulb-type_lectin_dom_sf"/>
</dbReference>
<dbReference type="EMBL" id="JBJUIK010000009">
    <property type="protein sequence ID" value="KAL3519178.1"/>
    <property type="molecule type" value="Genomic_DNA"/>
</dbReference>
<dbReference type="InterPro" id="IPR051343">
    <property type="entry name" value="G-type_lectin_kinases/EP1-like"/>
</dbReference>
<evidence type="ECO:0000256" key="7">
    <source>
        <dbReference type="ARBA" id="ARBA00022734"/>
    </source>
</evidence>
<keyword evidence="8 18" id="KW-0547">Nucleotide-binding</keyword>
<dbReference type="GO" id="GO:0005524">
    <property type="term" value="F:ATP binding"/>
    <property type="evidence" value="ECO:0007669"/>
    <property type="project" value="UniProtKB-UniRule"/>
</dbReference>
<dbReference type="InterPro" id="IPR008271">
    <property type="entry name" value="Ser/Thr_kinase_AS"/>
</dbReference>
<dbReference type="SUPFAM" id="SSF51110">
    <property type="entry name" value="alpha-D-mannose-specific plant lectins"/>
    <property type="match status" value="1"/>
</dbReference>
<dbReference type="InterPro" id="IPR001480">
    <property type="entry name" value="Bulb-type_lectin_dom"/>
</dbReference>
<evidence type="ECO:0000259" key="21">
    <source>
        <dbReference type="PROSITE" id="PS50011"/>
    </source>
</evidence>
<dbReference type="PANTHER" id="PTHR47976:SF15">
    <property type="entry name" value="G-TYPE LECTIN S-RECEPTOR-LIKE SERINE_THREONINE-PROTEIN KINASE RLK1"/>
    <property type="match status" value="1"/>
</dbReference>
<evidence type="ECO:0000256" key="12">
    <source>
        <dbReference type="ARBA" id="ARBA00023136"/>
    </source>
</evidence>
<dbReference type="Proteomes" id="UP001630127">
    <property type="component" value="Unassembled WGS sequence"/>
</dbReference>
<dbReference type="PANTHER" id="PTHR47976">
    <property type="entry name" value="G-TYPE LECTIN S-RECEPTOR-LIKE SERINE/THREONINE-PROTEIN KINASE SD2-5"/>
    <property type="match status" value="1"/>
</dbReference>
<dbReference type="SMART" id="SM00220">
    <property type="entry name" value="S_TKc"/>
    <property type="match status" value="1"/>
</dbReference>
<dbReference type="EC" id="2.7.11.1" evidence="18"/>
<keyword evidence="11 20" id="KW-1133">Transmembrane helix</keyword>
<dbReference type="PROSITE" id="PS50927">
    <property type="entry name" value="BULB_LECTIN"/>
    <property type="match status" value="1"/>
</dbReference>
<evidence type="ECO:0000256" key="20">
    <source>
        <dbReference type="SAM" id="Phobius"/>
    </source>
</evidence>
<evidence type="ECO:0000256" key="9">
    <source>
        <dbReference type="ARBA" id="ARBA00022777"/>
    </source>
</evidence>
<comment type="catalytic activity">
    <reaction evidence="16 18">
        <text>L-threonyl-[protein] + ATP = O-phospho-L-threonyl-[protein] + ADP + H(+)</text>
        <dbReference type="Rhea" id="RHEA:46608"/>
        <dbReference type="Rhea" id="RHEA-COMP:11060"/>
        <dbReference type="Rhea" id="RHEA-COMP:11605"/>
        <dbReference type="ChEBI" id="CHEBI:15378"/>
        <dbReference type="ChEBI" id="CHEBI:30013"/>
        <dbReference type="ChEBI" id="CHEBI:30616"/>
        <dbReference type="ChEBI" id="CHEBI:61977"/>
        <dbReference type="ChEBI" id="CHEBI:456216"/>
        <dbReference type="EC" id="2.7.11.1"/>
    </reaction>
</comment>
<name>A0ABD2ZII9_9GENT</name>
<dbReference type="FunFam" id="3.30.200.20:FF:000059">
    <property type="entry name" value="S-receptor-like serine/threonine-protein kinase"/>
    <property type="match status" value="1"/>
</dbReference>
<keyword evidence="10 18" id="KW-0067">ATP-binding</keyword>
<dbReference type="SUPFAM" id="SSF56112">
    <property type="entry name" value="Protein kinase-like (PK-like)"/>
    <property type="match status" value="1"/>
</dbReference>
<keyword evidence="13" id="KW-1015">Disulfide bond</keyword>
<evidence type="ECO:0000256" key="15">
    <source>
        <dbReference type="ARBA" id="ARBA00023180"/>
    </source>
</evidence>
<protein>
    <recommendedName>
        <fullName evidence="18">Receptor-like serine/threonine-protein kinase</fullName>
        <ecNumber evidence="18">2.7.11.1</ecNumber>
    </recommendedName>
</protein>
<keyword evidence="7" id="KW-0430">Lectin</keyword>
<evidence type="ECO:0000256" key="8">
    <source>
        <dbReference type="ARBA" id="ARBA00022741"/>
    </source>
</evidence>
<evidence type="ECO:0000313" key="23">
    <source>
        <dbReference type="EMBL" id="KAL3519178.1"/>
    </source>
</evidence>
<evidence type="ECO:0000256" key="17">
    <source>
        <dbReference type="ARBA" id="ARBA00048679"/>
    </source>
</evidence>
<comment type="catalytic activity">
    <reaction evidence="17 18">
        <text>L-seryl-[protein] + ATP = O-phospho-L-seryl-[protein] + ADP + H(+)</text>
        <dbReference type="Rhea" id="RHEA:17989"/>
        <dbReference type="Rhea" id="RHEA-COMP:9863"/>
        <dbReference type="Rhea" id="RHEA-COMP:11604"/>
        <dbReference type="ChEBI" id="CHEBI:15378"/>
        <dbReference type="ChEBI" id="CHEBI:29999"/>
        <dbReference type="ChEBI" id="CHEBI:30616"/>
        <dbReference type="ChEBI" id="CHEBI:83421"/>
        <dbReference type="ChEBI" id="CHEBI:456216"/>
        <dbReference type="EC" id="2.7.11.1"/>
    </reaction>
</comment>
<dbReference type="PROSITE" id="PS50011">
    <property type="entry name" value="PROTEIN_KINASE_DOM"/>
    <property type="match status" value="1"/>
</dbReference>
<evidence type="ECO:0000256" key="4">
    <source>
        <dbReference type="ARBA" id="ARBA00022679"/>
    </source>
</evidence>
<keyword evidence="6" id="KW-0732">Signal</keyword>
<dbReference type="Pfam" id="PF01453">
    <property type="entry name" value="B_lectin"/>
    <property type="match status" value="1"/>
</dbReference>
<feature type="binding site" evidence="19">
    <location>
        <position position="559"/>
    </location>
    <ligand>
        <name>ATP</name>
        <dbReference type="ChEBI" id="CHEBI:30616"/>
    </ligand>
</feature>
<keyword evidence="4 18" id="KW-0808">Transferase</keyword>
<evidence type="ECO:0000313" key="24">
    <source>
        <dbReference type="Proteomes" id="UP001630127"/>
    </source>
</evidence>
<keyword evidence="15" id="KW-0325">Glycoprotein</keyword>
<dbReference type="Gene3D" id="2.90.10.10">
    <property type="entry name" value="Bulb-type lectin domain"/>
    <property type="match status" value="2"/>
</dbReference>
<evidence type="ECO:0000256" key="16">
    <source>
        <dbReference type="ARBA" id="ARBA00047899"/>
    </source>
</evidence>
<keyword evidence="5 20" id="KW-0812">Transmembrane</keyword>